<dbReference type="SMART" id="SM01012">
    <property type="entry name" value="ANTAR"/>
    <property type="match status" value="1"/>
</dbReference>
<dbReference type="PIRSF" id="PIRSF036625">
    <property type="entry name" value="GAF_ANTAR"/>
    <property type="match status" value="1"/>
</dbReference>
<dbReference type="GO" id="GO:0003723">
    <property type="term" value="F:RNA binding"/>
    <property type="evidence" value="ECO:0007669"/>
    <property type="project" value="InterPro"/>
</dbReference>
<dbReference type="InterPro" id="IPR029016">
    <property type="entry name" value="GAF-like_dom_sf"/>
</dbReference>
<evidence type="ECO:0000313" key="6">
    <source>
        <dbReference type="EMBL" id="SFL10609.1"/>
    </source>
</evidence>
<evidence type="ECO:0000259" key="5">
    <source>
        <dbReference type="PROSITE" id="PS50921"/>
    </source>
</evidence>
<accession>A0A1I4EZ95</accession>
<evidence type="ECO:0000256" key="2">
    <source>
        <dbReference type="ARBA" id="ARBA00022777"/>
    </source>
</evidence>
<feature type="domain" description="ANTAR" evidence="5">
    <location>
        <begin position="172"/>
        <end position="233"/>
    </location>
</feature>
<dbReference type="PROSITE" id="PS50921">
    <property type="entry name" value="ANTAR"/>
    <property type="match status" value="1"/>
</dbReference>
<dbReference type="InParanoid" id="A0A1I4EZ95"/>
<protein>
    <submittedName>
        <fullName evidence="6">GAF domain-containing protein</fullName>
    </submittedName>
</protein>
<dbReference type="AlphaFoldDB" id="A0A1I4EZ95"/>
<gene>
    <name evidence="6" type="ORF">SAMN04488085_106251</name>
</gene>
<dbReference type="Proteomes" id="UP000199152">
    <property type="component" value="Unassembled WGS sequence"/>
</dbReference>
<dbReference type="GO" id="GO:0016301">
    <property type="term" value="F:kinase activity"/>
    <property type="evidence" value="ECO:0007669"/>
    <property type="project" value="UniProtKB-KW"/>
</dbReference>
<keyword evidence="7" id="KW-1185">Reference proteome</keyword>
<organism evidence="6 7">
    <name type="scientific">Geodermatophilus ruber</name>
    <dbReference type="NCBI Taxonomy" id="504800"/>
    <lineage>
        <taxon>Bacteria</taxon>
        <taxon>Bacillati</taxon>
        <taxon>Actinomycetota</taxon>
        <taxon>Actinomycetes</taxon>
        <taxon>Geodermatophilales</taxon>
        <taxon>Geodermatophilaceae</taxon>
        <taxon>Geodermatophilus</taxon>
    </lineage>
</organism>
<dbReference type="Pfam" id="PF03861">
    <property type="entry name" value="ANTAR"/>
    <property type="match status" value="1"/>
</dbReference>
<sequence>MGTLDRDPAQQGRGNQEGDLLDLLASGGDLNDFLTDLVHLAVRQTPHAQACGLTLARPGGAVTVTSTGPLAQQADERQYQTDDGPCLQAMREGVVVRVDDMPAETRWGPYPALAAQVGVRSSLSLPLFVEERSIGALNLYSTERGAFGPEDEPIGSRWAAHASGALGVALRIADGLDHAEQLRGGLDTRATIGQAIGLLMAQEKCTTQQAFELLKLSSQRRNVKLRDVATALVASFESELPERPARW</sequence>
<proteinExistence type="predicted"/>
<evidence type="ECO:0000256" key="1">
    <source>
        <dbReference type="ARBA" id="ARBA00022679"/>
    </source>
</evidence>
<name>A0A1I4EZ95_9ACTN</name>
<dbReference type="Pfam" id="PF13185">
    <property type="entry name" value="GAF_2"/>
    <property type="match status" value="1"/>
</dbReference>
<dbReference type="SMART" id="SM00065">
    <property type="entry name" value="GAF"/>
    <property type="match status" value="1"/>
</dbReference>
<dbReference type="InterPro" id="IPR005561">
    <property type="entry name" value="ANTAR"/>
</dbReference>
<dbReference type="Gene3D" id="1.10.10.10">
    <property type="entry name" value="Winged helix-like DNA-binding domain superfamily/Winged helix DNA-binding domain"/>
    <property type="match status" value="1"/>
</dbReference>
<dbReference type="InterPro" id="IPR011006">
    <property type="entry name" value="CheY-like_superfamily"/>
</dbReference>
<dbReference type="RefSeq" id="WP_091324717.1">
    <property type="nucleotide sequence ID" value="NZ_FOSW01000006.1"/>
</dbReference>
<reference evidence="6 7" key="1">
    <citation type="submission" date="2016-10" db="EMBL/GenBank/DDBJ databases">
        <authorList>
            <person name="de Groot N.N."/>
        </authorList>
    </citation>
    <scope>NUCLEOTIDE SEQUENCE [LARGE SCALE GENOMIC DNA]</scope>
    <source>
        <strain evidence="6 7">DSM 45317</strain>
    </source>
</reference>
<keyword evidence="3" id="KW-0805">Transcription regulation</keyword>
<dbReference type="EMBL" id="FOSW01000006">
    <property type="protein sequence ID" value="SFL10609.1"/>
    <property type="molecule type" value="Genomic_DNA"/>
</dbReference>
<keyword evidence="1" id="KW-0808">Transferase</keyword>
<keyword evidence="4" id="KW-0804">Transcription</keyword>
<dbReference type="InterPro" id="IPR012074">
    <property type="entry name" value="GAF_ANTAR"/>
</dbReference>
<dbReference type="STRING" id="504800.SAMN04488085_106251"/>
<dbReference type="SUPFAM" id="SSF52172">
    <property type="entry name" value="CheY-like"/>
    <property type="match status" value="1"/>
</dbReference>
<dbReference type="OrthoDB" id="3820533at2"/>
<evidence type="ECO:0000256" key="3">
    <source>
        <dbReference type="ARBA" id="ARBA00023015"/>
    </source>
</evidence>
<dbReference type="Gene3D" id="3.30.450.40">
    <property type="match status" value="1"/>
</dbReference>
<dbReference type="SUPFAM" id="SSF55781">
    <property type="entry name" value="GAF domain-like"/>
    <property type="match status" value="1"/>
</dbReference>
<keyword evidence="2" id="KW-0418">Kinase</keyword>
<dbReference type="InterPro" id="IPR003018">
    <property type="entry name" value="GAF"/>
</dbReference>
<evidence type="ECO:0000313" key="7">
    <source>
        <dbReference type="Proteomes" id="UP000199152"/>
    </source>
</evidence>
<dbReference type="InterPro" id="IPR036388">
    <property type="entry name" value="WH-like_DNA-bd_sf"/>
</dbReference>
<evidence type="ECO:0000256" key="4">
    <source>
        <dbReference type="ARBA" id="ARBA00023163"/>
    </source>
</evidence>